<feature type="region of interest" description="Disordered" evidence="1">
    <location>
        <begin position="443"/>
        <end position="464"/>
    </location>
</feature>
<feature type="transmembrane region" description="Helical" evidence="2">
    <location>
        <begin position="556"/>
        <end position="574"/>
    </location>
</feature>
<keyword evidence="2" id="KW-0472">Membrane</keyword>
<feature type="transmembrane region" description="Helical" evidence="2">
    <location>
        <begin position="18"/>
        <end position="39"/>
    </location>
</feature>
<organism evidence="3 4">
    <name type="scientific">Boothiomyces macroporosus</name>
    <dbReference type="NCBI Taxonomy" id="261099"/>
    <lineage>
        <taxon>Eukaryota</taxon>
        <taxon>Fungi</taxon>
        <taxon>Fungi incertae sedis</taxon>
        <taxon>Chytridiomycota</taxon>
        <taxon>Chytridiomycota incertae sedis</taxon>
        <taxon>Chytridiomycetes</taxon>
        <taxon>Rhizophydiales</taxon>
        <taxon>Terramycetaceae</taxon>
        <taxon>Boothiomyces</taxon>
    </lineage>
</organism>
<protein>
    <submittedName>
        <fullName evidence="3">Uncharacterized protein</fullName>
    </submittedName>
</protein>
<feature type="transmembrane region" description="Helical" evidence="2">
    <location>
        <begin position="334"/>
        <end position="355"/>
    </location>
</feature>
<comment type="caution">
    <text evidence="3">The sequence shown here is derived from an EMBL/GenBank/DDBJ whole genome shotgun (WGS) entry which is preliminary data.</text>
</comment>
<evidence type="ECO:0000256" key="1">
    <source>
        <dbReference type="SAM" id="MobiDB-lite"/>
    </source>
</evidence>
<evidence type="ECO:0000256" key="2">
    <source>
        <dbReference type="SAM" id="Phobius"/>
    </source>
</evidence>
<dbReference type="Proteomes" id="UP001210925">
    <property type="component" value="Unassembled WGS sequence"/>
</dbReference>
<keyword evidence="2" id="KW-1133">Transmembrane helix</keyword>
<accession>A0AAD5UHG1</accession>
<feature type="transmembrane region" description="Helical" evidence="2">
    <location>
        <begin position="410"/>
        <end position="430"/>
    </location>
</feature>
<proteinExistence type="predicted"/>
<feature type="transmembrane region" description="Helical" evidence="2">
    <location>
        <begin position="521"/>
        <end position="544"/>
    </location>
</feature>
<dbReference type="EMBL" id="JADGKB010000061">
    <property type="protein sequence ID" value="KAJ3255720.1"/>
    <property type="molecule type" value="Genomic_DNA"/>
</dbReference>
<evidence type="ECO:0000313" key="4">
    <source>
        <dbReference type="Proteomes" id="UP001210925"/>
    </source>
</evidence>
<keyword evidence="4" id="KW-1185">Reference proteome</keyword>
<feature type="transmembrane region" description="Helical" evidence="2">
    <location>
        <begin position="375"/>
        <end position="398"/>
    </location>
</feature>
<dbReference type="AlphaFoldDB" id="A0AAD5UHG1"/>
<evidence type="ECO:0000313" key="3">
    <source>
        <dbReference type="EMBL" id="KAJ3255720.1"/>
    </source>
</evidence>
<feature type="transmembrane region" description="Helical" evidence="2">
    <location>
        <begin position="98"/>
        <end position="116"/>
    </location>
</feature>
<sequence length="575" mass="63999">MTDGDIIQYVSVNIIMDFVYYGTGVAGATVFSSVVGAAAGVNLYSDIKIGDTVISTSKVFAIFRVIVLIVLLTFNISWATLGTSTTIDNYLLYRRAGYIFSLCVVVFVTVPLLVYFSNNVLRLMMDASRAERGTGELTKTTIKETNYASNFASEIEIVPNSHPPSGIDVRSPSTRTRKTKVPRISIKPLKTAKRATIAEKIANFRFAINTALKKIMANSPNYLLDICDYRANYLGCGSLINQFALIDLIMILLATGTTALYIAKIIQNVMTKVWSKHEGKKWSPLDTTLVLCFSSNIFRIIQLANARSLSYRNISQMSDEEIIRYVQINIIMDFVYYSMGVFGSTSSVVGAAAGVNLYSDVKIGQTVIPTNKVFAVLRVIILVLLLTFNILWATLGTTTSRDAYITYRRAGFLISLLVIVFITSPLLIYFSNRVIDILRNSSASDKGTKSSRKASKSAPNNTFKMDEADFPMSVVEDTPPVKIENPKLSVKTVVRKSNVQIRNNLETKIFNFRFAINTTIWLLYFLTACNLVLLIVGGEVSYFLQNPTALLYFKGLSDFSVWVSCSFMLLYLYIC</sequence>
<feature type="transmembrane region" description="Helical" evidence="2">
    <location>
        <begin position="59"/>
        <end position="78"/>
    </location>
</feature>
<reference evidence="3" key="1">
    <citation type="submission" date="2020-05" db="EMBL/GenBank/DDBJ databases">
        <title>Phylogenomic resolution of chytrid fungi.</title>
        <authorList>
            <person name="Stajich J.E."/>
            <person name="Amses K."/>
            <person name="Simmons R."/>
            <person name="Seto K."/>
            <person name="Myers J."/>
            <person name="Bonds A."/>
            <person name="Quandt C.A."/>
            <person name="Barry K."/>
            <person name="Liu P."/>
            <person name="Grigoriev I."/>
            <person name="Longcore J.E."/>
            <person name="James T.Y."/>
        </authorList>
    </citation>
    <scope>NUCLEOTIDE SEQUENCE</scope>
    <source>
        <strain evidence="3">PLAUS21</strain>
    </source>
</reference>
<feature type="transmembrane region" description="Helical" evidence="2">
    <location>
        <begin position="239"/>
        <end position="262"/>
    </location>
</feature>
<name>A0AAD5UHG1_9FUNG</name>
<gene>
    <name evidence="3" type="ORF">HK103_006087</name>
</gene>
<keyword evidence="2" id="KW-0812">Transmembrane</keyword>